<organism evidence="2 3">
    <name type="scientific">Xenotaenia resolanae</name>
    <dbReference type="NCBI Taxonomy" id="208358"/>
    <lineage>
        <taxon>Eukaryota</taxon>
        <taxon>Metazoa</taxon>
        <taxon>Chordata</taxon>
        <taxon>Craniata</taxon>
        <taxon>Vertebrata</taxon>
        <taxon>Euteleostomi</taxon>
        <taxon>Actinopterygii</taxon>
        <taxon>Neopterygii</taxon>
        <taxon>Teleostei</taxon>
        <taxon>Neoteleostei</taxon>
        <taxon>Acanthomorphata</taxon>
        <taxon>Ovalentaria</taxon>
        <taxon>Atherinomorphae</taxon>
        <taxon>Cyprinodontiformes</taxon>
        <taxon>Goodeidae</taxon>
        <taxon>Xenotaenia</taxon>
    </lineage>
</organism>
<dbReference type="EMBL" id="JAHRIM010021595">
    <property type="protein sequence ID" value="MEQ2263118.1"/>
    <property type="molecule type" value="Genomic_DNA"/>
</dbReference>
<protein>
    <submittedName>
        <fullName evidence="2">Uncharacterized protein</fullName>
    </submittedName>
</protein>
<name>A0ABV0W0S5_9TELE</name>
<accession>A0ABV0W0S5</accession>
<feature type="transmembrane region" description="Helical" evidence="1">
    <location>
        <begin position="127"/>
        <end position="149"/>
    </location>
</feature>
<proteinExistence type="predicted"/>
<feature type="transmembrane region" description="Helical" evidence="1">
    <location>
        <begin position="89"/>
        <end position="115"/>
    </location>
</feature>
<comment type="caution">
    <text evidence="2">The sequence shown here is derived from an EMBL/GenBank/DDBJ whole genome shotgun (WGS) entry which is preliminary data.</text>
</comment>
<keyword evidence="1" id="KW-0812">Transmembrane</keyword>
<reference evidence="2 3" key="1">
    <citation type="submission" date="2021-06" db="EMBL/GenBank/DDBJ databases">
        <authorList>
            <person name="Palmer J.M."/>
        </authorList>
    </citation>
    <scope>NUCLEOTIDE SEQUENCE [LARGE SCALE GENOMIC DNA]</scope>
    <source>
        <strain evidence="2 3">XR_2019</strain>
        <tissue evidence="2">Muscle</tissue>
    </source>
</reference>
<dbReference type="Proteomes" id="UP001444071">
    <property type="component" value="Unassembled WGS sequence"/>
</dbReference>
<evidence type="ECO:0000313" key="2">
    <source>
        <dbReference type="EMBL" id="MEQ2263118.1"/>
    </source>
</evidence>
<evidence type="ECO:0000256" key="1">
    <source>
        <dbReference type="SAM" id="Phobius"/>
    </source>
</evidence>
<keyword evidence="3" id="KW-1185">Reference proteome</keyword>
<evidence type="ECO:0000313" key="3">
    <source>
        <dbReference type="Proteomes" id="UP001444071"/>
    </source>
</evidence>
<keyword evidence="1" id="KW-0472">Membrane</keyword>
<sequence>MGDVNCGASSLHKWITKKRACTREQDGMGGGVYLCVFERGREREGKNVDIFLPSLYASSQIMPQYSQTPERKAPAMRVMFKAPLPGKPVLFALCPLFGAPSIMFEDICVSWLWILQNWAKKEPYGDLISVRLDIICAHLMISALVLLIFERGGAWWNWNAEERDTVAGTG</sequence>
<gene>
    <name evidence="2" type="ORF">XENORESO_003322</name>
</gene>
<keyword evidence="1" id="KW-1133">Transmembrane helix</keyword>